<name>A0A2T3XVP4_9BURK</name>
<proteinExistence type="predicted"/>
<comment type="caution">
    <text evidence="1">The sequence shown here is derived from an EMBL/GenBank/DDBJ whole genome shotgun (WGS) entry which is preliminary data.</text>
</comment>
<dbReference type="Proteomes" id="UP000240638">
    <property type="component" value="Unassembled WGS sequence"/>
</dbReference>
<sequence>MPRLNIYTNEPDIVAQVISHIPAALRPAIHHLVAKTSVPAEVRFHAAHFKLDLMESVAKQIPRDILMALLDTDMVALKPLNTAMLIRCSDAGVGAFDISDQVFPAYGCDRVIGDLEIVAGGKLKNPRWYGGEFLLTTQPFLETLVKEARLLYGRYIDNVGRLHHQGDEMFMSAALNTLSDSGQEIVEVGAYQAIGRHWRGNTHRDMRWFKNCSLVHLPSGKKIIEEESKMIRFDAKRVLRKVYLSHLSGRMSFIARQSPLFKKLRAV</sequence>
<gene>
    <name evidence="1" type="ORF">C9I57_12205</name>
</gene>
<reference evidence="1 2" key="1">
    <citation type="submission" date="2018-03" db="EMBL/GenBank/DDBJ databases">
        <title>Whole genome analyses suggest that Burkholderia sensu lato contains two further novel genera in the rhizoxinica-symbiotica group Mycetohabitans gen. nov., and Trinickia gen. nov.: implications for the evolution of diazotrophy and nodulation in the Burkholderiaceae.</title>
        <authorList>
            <person name="Estrada De Los Santos P."/>
            <person name="Palmer M."/>
            <person name="Chavez-Ramirez B."/>
            <person name="Steenkamp E.T."/>
            <person name="Hirsch A.M."/>
            <person name="Manyaka P."/>
            <person name="Maluk M."/>
            <person name="Lafos M."/>
            <person name="Crook M."/>
            <person name="Gross E."/>
            <person name="Simon M.F."/>
            <person name="Bueno Dos Reis Junior F."/>
            <person name="Poole P.S."/>
            <person name="Venter S.N."/>
            <person name="James E.K."/>
        </authorList>
    </citation>
    <scope>NUCLEOTIDE SEQUENCE [LARGE SCALE GENOMIC DNA]</scope>
    <source>
        <strain evidence="1 2">JPY-366</strain>
    </source>
</reference>
<protein>
    <submittedName>
        <fullName evidence="1">Uncharacterized protein</fullName>
    </submittedName>
</protein>
<evidence type="ECO:0000313" key="1">
    <source>
        <dbReference type="EMBL" id="PTB20590.1"/>
    </source>
</evidence>
<evidence type="ECO:0000313" key="2">
    <source>
        <dbReference type="Proteomes" id="UP000240638"/>
    </source>
</evidence>
<accession>A0A2T3XVP4</accession>
<organism evidence="1 2">
    <name type="scientific">Trinickia symbiotica</name>
    <dbReference type="NCBI Taxonomy" id="863227"/>
    <lineage>
        <taxon>Bacteria</taxon>
        <taxon>Pseudomonadati</taxon>
        <taxon>Pseudomonadota</taxon>
        <taxon>Betaproteobacteria</taxon>
        <taxon>Burkholderiales</taxon>
        <taxon>Burkholderiaceae</taxon>
        <taxon>Trinickia</taxon>
    </lineage>
</organism>
<dbReference type="AlphaFoldDB" id="A0A2T3XVP4"/>
<dbReference type="EMBL" id="PYUC01000005">
    <property type="protein sequence ID" value="PTB20590.1"/>
    <property type="molecule type" value="Genomic_DNA"/>
</dbReference>